<protein>
    <submittedName>
        <fullName evidence="1">Sle1_052 protein</fullName>
    </submittedName>
</protein>
<dbReference type="KEGG" id="sle:sle1_052"/>
<dbReference type="PATRIC" id="fig|1437453.6.peg.7177"/>
<dbReference type="RefSeq" id="WP_047121257.1">
    <property type="nucleotide sequence ID" value="NZ_LN831788.1"/>
</dbReference>
<sequence length="65" mass="7205">MTMNSYEDGYTDGELAAITHLPSRRVHARAAMADQYDFLYAQGLIDGYLHAIAVNAALTDKQRTT</sequence>
<dbReference type="Proteomes" id="UP000035016">
    <property type="component" value="Plasmid pSLE1"/>
</dbReference>
<organism evidence="1 2">
    <name type="scientific">Streptomyces leeuwenhoekii</name>
    <dbReference type="NCBI Taxonomy" id="1437453"/>
    <lineage>
        <taxon>Bacteria</taxon>
        <taxon>Bacillati</taxon>
        <taxon>Actinomycetota</taxon>
        <taxon>Actinomycetes</taxon>
        <taxon>Kitasatosporales</taxon>
        <taxon>Streptomycetaceae</taxon>
        <taxon>Streptomyces</taxon>
    </lineage>
</organism>
<dbReference type="AlphaFoldDB" id="A0A0F7VKJ6"/>
<accession>A0A0F7VKJ6</accession>
<geneLocation type="plasmid" evidence="1 2">
    <name>pSLE1</name>
</geneLocation>
<evidence type="ECO:0000313" key="2">
    <source>
        <dbReference type="Proteomes" id="UP000035016"/>
    </source>
</evidence>
<evidence type="ECO:0000313" key="1">
    <source>
        <dbReference type="EMBL" id="CQR59219.1"/>
    </source>
</evidence>
<name>A0A0F7VKJ6_STRLW</name>
<keyword evidence="1" id="KW-0614">Plasmid</keyword>
<proteinExistence type="predicted"/>
<dbReference type="EMBL" id="LN831788">
    <property type="protein sequence ID" value="CQR59219.1"/>
    <property type="molecule type" value="Genomic_DNA"/>
</dbReference>
<gene>
    <name evidence="1" type="ORF">sle1_052</name>
</gene>
<reference evidence="2" key="1">
    <citation type="submission" date="2015-02" db="EMBL/GenBank/DDBJ databases">
        <authorList>
            <person name="Gomez-Escribano P.J."/>
        </authorList>
    </citation>
    <scope>NUCLEOTIDE SEQUENCE [LARGE SCALE GENOMIC DNA]</scope>
    <source>
        <strain evidence="2">C34 (DSM 42122 / NRRL B-24963)</strain>
        <plasmid evidence="2">pSLE1</plasmid>
    </source>
</reference>